<organism evidence="2 3">
    <name type="scientific">Cymbomonas tetramitiformis</name>
    <dbReference type="NCBI Taxonomy" id="36881"/>
    <lineage>
        <taxon>Eukaryota</taxon>
        <taxon>Viridiplantae</taxon>
        <taxon>Chlorophyta</taxon>
        <taxon>Pyramimonadophyceae</taxon>
        <taxon>Pyramimonadales</taxon>
        <taxon>Pyramimonadaceae</taxon>
        <taxon>Cymbomonas</taxon>
    </lineage>
</organism>
<dbReference type="Proteomes" id="UP001190700">
    <property type="component" value="Unassembled WGS sequence"/>
</dbReference>
<sequence>AMEAAASPEAHRRPVAMCTFGQPRVGNDQFADIFTHLVPNAIRMVCKGDVVTTVPKSGFKHVGTHVTLLGGGGYQIAQKGGWADLMNRFRTGFSGQDHLILNYLSNFAMCEEWLYDHARGEAYLEPTNSFGEARRARSSAFKALVSQVRILEDSISPPEDWIPSENWMQRARVTTAFADWVPSSGVKLRFGGKRSTAAKSDPPRPHKSGALETVDVEMPVVQSRGSILRRSETTSTIADRF</sequence>
<dbReference type="InterPro" id="IPR029058">
    <property type="entry name" value="AB_hydrolase_fold"/>
</dbReference>
<evidence type="ECO:0000313" key="3">
    <source>
        <dbReference type="Proteomes" id="UP001190700"/>
    </source>
</evidence>
<dbReference type="PANTHER" id="PTHR45856:SF24">
    <property type="entry name" value="FUNGAL LIPASE-LIKE DOMAIN-CONTAINING PROTEIN"/>
    <property type="match status" value="1"/>
</dbReference>
<gene>
    <name evidence="2" type="ORF">CYMTET_32217</name>
</gene>
<keyword evidence="3" id="KW-1185">Reference proteome</keyword>
<dbReference type="Pfam" id="PF01764">
    <property type="entry name" value="Lipase_3"/>
    <property type="match status" value="1"/>
</dbReference>
<accession>A0AAE0KS30</accession>
<evidence type="ECO:0000259" key="1">
    <source>
        <dbReference type="Pfam" id="PF01764"/>
    </source>
</evidence>
<proteinExistence type="predicted"/>
<dbReference type="EMBL" id="LGRX02019287">
    <property type="protein sequence ID" value="KAK3258751.1"/>
    <property type="molecule type" value="Genomic_DNA"/>
</dbReference>
<feature type="domain" description="Fungal lipase-type" evidence="1">
    <location>
        <begin position="7"/>
        <end position="56"/>
    </location>
</feature>
<evidence type="ECO:0000313" key="2">
    <source>
        <dbReference type="EMBL" id="KAK3258751.1"/>
    </source>
</evidence>
<name>A0AAE0KS30_9CHLO</name>
<dbReference type="Gene3D" id="3.40.50.1820">
    <property type="entry name" value="alpha/beta hydrolase"/>
    <property type="match status" value="1"/>
</dbReference>
<dbReference type="SUPFAM" id="SSF53474">
    <property type="entry name" value="alpha/beta-Hydrolases"/>
    <property type="match status" value="1"/>
</dbReference>
<dbReference type="AlphaFoldDB" id="A0AAE0KS30"/>
<feature type="non-terminal residue" evidence="2">
    <location>
        <position position="1"/>
    </location>
</feature>
<comment type="caution">
    <text evidence="2">The sequence shown here is derived from an EMBL/GenBank/DDBJ whole genome shotgun (WGS) entry which is preliminary data.</text>
</comment>
<dbReference type="GO" id="GO:0006629">
    <property type="term" value="P:lipid metabolic process"/>
    <property type="evidence" value="ECO:0007669"/>
    <property type="project" value="InterPro"/>
</dbReference>
<reference evidence="2 3" key="1">
    <citation type="journal article" date="2015" name="Genome Biol. Evol.">
        <title>Comparative Genomics of a Bacterivorous Green Alga Reveals Evolutionary Causalities and Consequences of Phago-Mixotrophic Mode of Nutrition.</title>
        <authorList>
            <person name="Burns J.A."/>
            <person name="Paasch A."/>
            <person name="Narechania A."/>
            <person name="Kim E."/>
        </authorList>
    </citation>
    <scope>NUCLEOTIDE SEQUENCE [LARGE SCALE GENOMIC DNA]</scope>
    <source>
        <strain evidence="2 3">PLY_AMNH</strain>
    </source>
</reference>
<dbReference type="PANTHER" id="PTHR45856">
    <property type="entry name" value="ALPHA/BETA-HYDROLASES SUPERFAMILY PROTEIN"/>
    <property type="match status" value="1"/>
</dbReference>
<protein>
    <recommendedName>
        <fullName evidence="1">Fungal lipase-type domain-containing protein</fullName>
    </recommendedName>
</protein>
<dbReference type="InterPro" id="IPR002921">
    <property type="entry name" value="Fungal_lipase-type"/>
</dbReference>
<dbReference type="InterPro" id="IPR051218">
    <property type="entry name" value="Sec_MonoDiacylglyc_Lipase"/>
</dbReference>